<evidence type="ECO:0000256" key="1">
    <source>
        <dbReference type="SAM" id="MobiDB-lite"/>
    </source>
</evidence>
<feature type="domain" description="Right handed beta helix" evidence="2">
    <location>
        <begin position="385"/>
        <end position="488"/>
    </location>
</feature>
<reference evidence="3 4" key="1">
    <citation type="submission" date="2019-02" db="EMBL/GenBank/DDBJ databases">
        <title>Kribbella capetownensis sp. nov. and Kribbella speibonae sp. nov., isolated from soil.</title>
        <authorList>
            <person name="Curtis S.M."/>
            <person name="Norton I."/>
            <person name="Everest G.J."/>
            <person name="Meyers P.R."/>
        </authorList>
    </citation>
    <scope>NUCLEOTIDE SEQUENCE [LARGE SCALE GENOMIC DNA]</scope>
    <source>
        <strain evidence="3 4">YM53</strain>
    </source>
</reference>
<sequence>MVLAHDRRLPAVGPRRAAHQTSGGRALADGDDCCARVLLLRSAVGGSAGRGIAVDRVRHRGGGDHGPALVPWRDGTVRRRTPWIVAICLLAALPVSCDGESIDAALPGRAGLIAPVGPVARGCAGVSVHPSEDVQSVIDAHAAGTTYCLSPGVYRLEQPLEPKRGDALIGRQGAVVSGSKVLTGWRRNGGVWSTTGFLPAKPGNHGECLDSVPTCAYTEDVFVDKRRLRRVGSKSAVTVGTVHADYGTNTITIGDDPRLHLVEQAVAPSLIRATVDKVVVANLVLEQAANEAQVAAVEARRTTPYGMGSDWRISHNEVRLNHGVGLGLADGAVVTANLVHHQGQLGFGAWGNGSVVSGNEISFNGMAGYSPDWEAGGSKSWHTDRHTVRHNYVHDNHGPGLWTDGGNMRTDYSFNKITGNWGAGIQHEMSYDATIKENEITGNGRRHKGWAWEAGIQIQSSGGTGLIEVAGNTLGDNANGIALIESGGRLDEQPAPYGPHVVRNVWVHDNRVRLSAGQTTGAVQDIGDTTVYTGAGNRFENNTYVVSSLNGRYFSWNDTDLTWTEWLVAGNDNGGRAERTGR</sequence>
<dbReference type="Proteomes" id="UP000293342">
    <property type="component" value="Unassembled WGS sequence"/>
</dbReference>
<evidence type="ECO:0000259" key="2">
    <source>
        <dbReference type="Pfam" id="PF13229"/>
    </source>
</evidence>
<protein>
    <submittedName>
        <fullName evidence="3">Right-handed parallel beta-helix repeat-containing protein</fullName>
    </submittedName>
</protein>
<evidence type="ECO:0000313" key="3">
    <source>
        <dbReference type="EMBL" id="TCC49938.1"/>
    </source>
</evidence>
<dbReference type="InterPro" id="IPR006626">
    <property type="entry name" value="PbH1"/>
</dbReference>
<evidence type="ECO:0000313" key="4">
    <source>
        <dbReference type="Proteomes" id="UP000293342"/>
    </source>
</evidence>
<feature type="region of interest" description="Disordered" evidence="1">
    <location>
        <begin position="1"/>
        <end position="26"/>
    </location>
</feature>
<proteinExistence type="predicted"/>
<dbReference type="InterPro" id="IPR012334">
    <property type="entry name" value="Pectin_lyas_fold"/>
</dbReference>
<dbReference type="InterPro" id="IPR039448">
    <property type="entry name" value="Beta_helix"/>
</dbReference>
<dbReference type="OrthoDB" id="3491333at2"/>
<dbReference type="Pfam" id="PF13229">
    <property type="entry name" value="Beta_helix"/>
    <property type="match status" value="1"/>
</dbReference>
<dbReference type="EMBL" id="SJKD01000003">
    <property type="protein sequence ID" value="TCC49938.1"/>
    <property type="molecule type" value="Genomic_DNA"/>
</dbReference>
<name>A0A4R0JXC1_9ACTN</name>
<dbReference type="AlphaFoldDB" id="A0A4R0JXC1"/>
<gene>
    <name evidence="3" type="ORF">E0H75_16690</name>
</gene>
<keyword evidence="4" id="KW-1185">Reference proteome</keyword>
<organism evidence="3 4">
    <name type="scientific">Kribbella capetownensis</name>
    <dbReference type="NCBI Taxonomy" id="1572659"/>
    <lineage>
        <taxon>Bacteria</taxon>
        <taxon>Bacillati</taxon>
        <taxon>Actinomycetota</taxon>
        <taxon>Actinomycetes</taxon>
        <taxon>Propionibacteriales</taxon>
        <taxon>Kribbellaceae</taxon>
        <taxon>Kribbella</taxon>
    </lineage>
</organism>
<dbReference type="InterPro" id="IPR011050">
    <property type="entry name" value="Pectin_lyase_fold/virulence"/>
</dbReference>
<comment type="caution">
    <text evidence="3">The sequence shown here is derived from an EMBL/GenBank/DDBJ whole genome shotgun (WGS) entry which is preliminary data.</text>
</comment>
<dbReference type="SUPFAM" id="SSF51126">
    <property type="entry name" value="Pectin lyase-like"/>
    <property type="match status" value="1"/>
</dbReference>
<dbReference type="SMART" id="SM00710">
    <property type="entry name" value="PbH1"/>
    <property type="match status" value="8"/>
</dbReference>
<accession>A0A4R0JXC1</accession>
<dbReference type="Gene3D" id="2.160.20.10">
    <property type="entry name" value="Single-stranded right-handed beta-helix, Pectin lyase-like"/>
    <property type="match status" value="1"/>
</dbReference>